<dbReference type="SUPFAM" id="SSF53474">
    <property type="entry name" value="alpha/beta-Hydrolases"/>
    <property type="match status" value="1"/>
</dbReference>
<dbReference type="Proteomes" id="UP000049983">
    <property type="component" value="Unassembled WGS sequence"/>
</dbReference>
<protein>
    <submittedName>
        <fullName evidence="2">2-hydroxy-6-oxo-6-phenylhexa-2,4-dienoate hydrolase</fullName>
        <ecNumber evidence="2">3.7.1.8</ecNumber>
    </submittedName>
</protein>
<proteinExistence type="predicted"/>
<name>A0A0M7A4W4_9HYPH</name>
<dbReference type="GO" id="GO:0016787">
    <property type="term" value="F:hydrolase activity"/>
    <property type="evidence" value="ECO:0007669"/>
    <property type="project" value="UniProtKB-KW"/>
</dbReference>
<dbReference type="PRINTS" id="PR00111">
    <property type="entry name" value="ABHYDROLASE"/>
</dbReference>
<evidence type="ECO:0000313" key="3">
    <source>
        <dbReference type="Proteomes" id="UP000049983"/>
    </source>
</evidence>
<keyword evidence="2" id="KW-0378">Hydrolase</keyword>
<dbReference type="RefSeq" id="WP_055391755.1">
    <property type="nucleotide sequence ID" value="NZ_CXWA01000018.1"/>
</dbReference>
<dbReference type="Pfam" id="PF12697">
    <property type="entry name" value="Abhydrolase_6"/>
    <property type="match status" value="1"/>
</dbReference>
<dbReference type="GeneID" id="97669591"/>
<dbReference type="AlphaFoldDB" id="A0A0M7A4W4"/>
<evidence type="ECO:0000259" key="1">
    <source>
        <dbReference type="Pfam" id="PF12697"/>
    </source>
</evidence>
<sequence>MIPLVLVHGFMGGSEQWKMQAPLADIGPLVTPDLPGFGQNAGAPPVNSIGGFADWVLQDLLDQGIERFHLLGHSMGGMIVQEMMRRSPEAVDRLILYGTGPVGVLPGRFETIETSMNRAAKDGAAATARRISATWFMRGEQAEEYAACAAIAEKSGLGAISAGLEAMRDWSGEDSLSAIEAPSLALWGDGDRTYAWPQVETLWKTVPNCKLAVVPGCAHAVHLEEPEIFNRLIAKFLSDM</sequence>
<dbReference type="STRING" id="311410.LA5095_06125"/>
<dbReference type="OrthoDB" id="9804723at2"/>
<dbReference type="InterPro" id="IPR029058">
    <property type="entry name" value="AB_hydrolase_fold"/>
</dbReference>
<gene>
    <name evidence="2" type="primary">bphD</name>
    <name evidence="2" type="ORF">LA5096_02198</name>
</gene>
<dbReference type="EC" id="3.7.1.8" evidence="2"/>
<dbReference type="PANTHER" id="PTHR43798">
    <property type="entry name" value="MONOACYLGLYCEROL LIPASE"/>
    <property type="match status" value="1"/>
</dbReference>
<feature type="domain" description="AB hydrolase-1" evidence="1">
    <location>
        <begin position="4"/>
        <end position="231"/>
    </location>
</feature>
<evidence type="ECO:0000313" key="2">
    <source>
        <dbReference type="EMBL" id="CTQ69631.1"/>
    </source>
</evidence>
<reference evidence="3" key="1">
    <citation type="submission" date="2015-07" db="EMBL/GenBank/DDBJ databases">
        <authorList>
            <person name="Rodrigo-Torres Lidia"/>
            <person name="Arahal R.David."/>
        </authorList>
    </citation>
    <scope>NUCLEOTIDE SEQUENCE [LARGE SCALE GENOMIC DNA]</scope>
    <source>
        <strain evidence="3">CECT 5096</strain>
    </source>
</reference>
<keyword evidence="3" id="KW-1185">Reference proteome</keyword>
<accession>A0A0M7A4W4</accession>
<dbReference type="InterPro" id="IPR000073">
    <property type="entry name" value="AB_hydrolase_1"/>
</dbReference>
<organism evidence="2 3">
    <name type="scientific">Roseibium album</name>
    <dbReference type="NCBI Taxonomy" id="311410"/>
    <lineage>
        <taxon>Bacteria</taxon>
        <taxon>Pseudomonadati</taxon>
        <taxon>Pseudomonadota</taxon>
        <taxon>Alphaproteobacteria</taxon>
        <taxon>Hyphomicrobiales</taxon>
        <taxon>Stappiaceae</taxon>
        <taxon>Roseibium</taxon>
    </lineage>
</organism>
<dbReference type="InterPro" id="IPR050266">
    <property type="entry name" value="AB_hydrolase_sf"/>
</dbReference>
<dbReference type="EMBL" id="CXWC01000007">
    <property type="protein sequence ID" value="CTQ69631.1"/>
    <property type="molecule type" value="Genomic_DNA"/>
</dbReference>
<dbReference type="Gene3D" id="3.40.50.1820">
    <property type="entry name" value="alpha/beta hydrolase"/>
    <property type="match status" value="1"/>
</dbReference>